<evidence type="ECO:0008006" key="4">
    <source>
        <dbReference type="Google" id="ProtNLM"/>
    </source>
</evidence>
<dbReference type="HOGENOM" id="CLU_1261912_0_0_1"/>
<proteinExistence type="predicted"/>
<sequence length="219" mass="24870">MTFCQSVKAHYRHKFDLEYHGELKETRLRKCQGGGGSSASLFTSTKIYEKGTVTWFSIHQCWDSCHLKREPIFQAFEATESRDLAMDDSGVCAQKRTRSSRLWLVNQPKRQTAGLERACIGLGLTLKFADGIESKHKGMLETVNMLRKRKTMGRARRDFYSGQPSAYVIVTWCSLVVILFLGIYVPNIVGAGEYWNRRPSNTFNTHSMDSIITLSTPSV</sequence>
<evidence type="ECO:0000313" key="2">
    <source>
        <dbReference type="EMBL" id="EPS28937.1"/>
    </source>
</evidence>
<feature type="transmembrane region" description="Helical" evidence="1">
    <location>
        <begin position="166"/>
        <end position="185"/>
    </location>
</feature>
<dbReference type="EMBL" id="KB644411">
    <property type="protein sequence ID" value="EPS28937.1"/>
    <property type="molecule type" value="Genomic_DNA"/>
</dbReference>
<dbReference type="AlphaFoldDB" id="S8B389"/>
<accession>S8B389</accession>
<keyword evidence="3" id="KW-1185">Reference proteome</keyword>
<keyword evidence="1" id="KW-0812">Transmembrane</keyword>
<evidence type="ECO:0000256" key="1">
    <source>
        <dbReference type="SAM" id="Phobius"/>
    </source>
</evidence>
<keyword evidence="1" id="KW-0472">Membrane</keyword>
<keyword evidence="1" id="KW-1133">Transmembrane helix</keyword>
<gene>
    <name evidence="2" type="ORF">PDE_03883</name>
</gene>
<dbReference type="Proteomes" id="UP000019376">
    <property type="component" value="Unassembled WGS sequence"/>
</dbReference>
<organism evidence="2 3">
    <name type="scientific">Penicillium oxalicum (strain 114-2 / CGMCC 5302)</name>
    <name type="common">Penicillium decumbens</name>
    <dbReference type="NCBI Taxonomy" id="933388"/>
    <lineage>
        <taxon>Eukaryota</taxon>
        <taxon>Fungi</taxon>
        <taxon>Dikarya</taxon>
        <taxon>Ascomycota</taxon>
        <taxon>Pezizomycotina</taxon>
        <taxon>Eurotiomycetes</taxon>
        <taxon>Eurotiomycetidae</taxon>
        <taxon>Eurotiales</taxon>
        <taxon>Aspergillaceae</taxon>
        <taxon>Penicillium</taxon>
    </lineage>
</organism>
<evidence type="ECO:0000313" key="3">
    <source>
        <dbReference type="Proteomes" id="UP000019376"/>
    </source>
</evidence>
<dbReference type="OrthoDB" id="10616003at2759"/>
<reference evidence="2 3" key="1">
    <citation type="journal article" date="2013" name="PLoS ONE">
        <title>Genomic and secretomic analyses reveal unique features of the lignocellulolytic enzyme system of Penicillium decumbens.</title>
        <authorList>
            <person name="Liu G."/>
            <person name="Zhang L."/>
            <person name="Wei X."/>
            <person name="Zou G."/>
            <person name="Qin Y."/>
            <person name="Ma L."/>
            <person name="Li J."/>
            <person name="Zheng H."/>
            <person name="Wang S."/>
            <person name="Wang C."/>
            <person name="Xun L."/>
            <person name="Zhao G.-P."/>
            <person name="Zhou Z."/>
            <person name="Qu Y."/>
        </authorList>
    </citation>
    <scope>NUCLEOTIDE SEQUENCE [LARGE SCALE GENOMIC DNA]</scope>
    <source>
        <strain evidence="3">114-2 / CGMCC 5302</strain>
    </source>
</reference>
<protein>
    <recommendedName>
        <fullName evidence="4">Transmembrane protein</fullName>
    </recommendedName>
</protein>
<name>S8B389_PENO1</name>